<evidence type="ECO:0000313" key="2">
    <source>
        <dbReference type="EMBL" id="CAD9462600.1"/>
    </source>
</evidence>
<feature type="compositionally biased region" description="Polar residues" evidence="1">
    <location>
        <begin position="67"/>
        <end position="78"/>
    </location>
</feature>
<feature type="region of interest" description="Disordered" evidence="1">
    <location>
        <begin position="280"/>
        <end position="310"/>
    </location>
</feature>
<dbReference type="AlphaFoldDB" id="A0A7S2GQ23"/>
<protein>
    <submittedName>
        <fullName evidence="2">Uncharacterized protein</fullName>
    </submittedName>
</protein>
<dbReference type="EMBL" id="HBGU01036688">
    <property type="protein sequence ID" value="CAD9462600.1"/>
    <property type="molecule type" value="Transcribed_RNA"/>
</dbReference>
<organism evidence="2">
    <name type="scientific">Haptolina brevifila</name>
    <dbReference type="NCBI Taxonomy" id="156173"/>
    <lineage>
        <taxon>Eukaryota</taxon>
        <taxon>Haptista</taxon>
        <taxon>Haptophyta</taxon>
        <taxon>Prymnesiophyceae</taxon>
        <taxon>Prymnesiales</taxon>
        <taxon>Prymnesiaceae</taxon>
        <taxon>Haptolina</taxon>
    </lineage>
</organism>
<feature type="compositionally biased region" description="Polar residues" evidence="1">
    <location>
        <begin position="163"/>
        <end position="184"/>
    </location>
</feature>
<name>A0A7S2GQ23_9EUKA</name>
<feature type="compositionally biased region" description="Low complexity" evidence="1">
    <location>
        <begin position="196"/>
        <end position="206"/>
    </location>
</feature>
<sequence length="463" mass="49878">MEEAECSSLLHDMEEAECFDPLVFFTSANVTDLEDLSSAPSLQKATTMRTANVLEIPDVQTDRNARENSPTEDATQKGSPCPSPSFLSAEADGTQSSDVPNSDADHPSDDLSLLVREDSDEPLEMLHFDDISSIMSGEDGDEPLDLSPTDDIVNGTDRDADQSGEQSQVDEMPQLNSSASTFQMLSFEAGQKDVLSSESLSESGELIDAVPSIADAGTSSSAQPLKSPPQQTDIVRMLNGEIPLKGDQEEMDLLMQMTQLPPGHSIFDSILMPEGLAPTSLRPKAGKGKGSKRGASMPPLAPTPKRAICNAKGVPPRLKAQWAKNEWKKELPEKTKSPIPAKAPAMWNQARPSLPTADAPSAQPQLATPLPTPMPSHSSVQFLTSYVPPSLMTADGMKTANAYPQMPQTQMPQTQMALNSAGQYIPVAAIHPGMDMTRLSRPEPPRSMGKQFIWQSLQVLSNK</sequence>
<proteinExistence type="predicted"/>
<feature type="region of interest" description="Disordered" evidence="1">
    <location>
        <begin position="51"/>
        <end position="231"/>
    </location>
</feature>
<gene>
    <name evidence="2" type="ORF">CBRE1094_LOCUS20127</name>
</gene>
<reference evidence="2" key="1">
    <citation type="submission" date="2021-01" db="EMBL/GenBank/DDBJ databases">
        <authorList>
            <person name="Corre E."/>
            <person name="Pelletier E."/>
            <person name="Niang G."/>
            <person name="Scheremetjew M."/>
            <person name="Finn R."/>
            <person name="Kale V."/>
            <person name="Holt S."/>
            <person name="Cochrane G."/>
            <person name="Meng A."/>
            <person name="Brown T."/>
            <person name="Cohen L."/>
        </authorList>
    </citation>
    <scope>NUCLEOTIDE SEQUENCE</scope>
    <source>
        <strain evidence="2">UTEX LB 985</strain>
    </source>
</reference>
<feature type="compositionally biased region" description="Polar residues" evidence="1">
    <location>
        <begin position="217"/>
        <end position="231"/>
    </location>
</feature>
<evidence type="ECO:0000256" key="1">
    <source>
        <dbReference type="SAM" id="MobiDB-lite"/>
    </source>
</evidence>
<accession>A0A7S2GQ23</accession>